<sequence length="112" mass="12896">MTEDSVRFCCELMAEQVEHECEHHPDRFTCPDALVYYSAKFDEYGLIIHDGSSSVSRIRFCPWCGAKLPPSQRAAWFAALESRGIDLWKDEVPPEFETDAWRRSVIPSNGNR</sequence>
<name>A0A7W3LTG0_ACTNM</name>
<protein>
    <recommendedName>
        <fullName evidence="1">DUF6980 domain-containing protein</fullName>
    </recommendedName>
</protein>
<reference evidence="2 3" key="1">
    <citation type="submission" date="2020-08" db="EMBL/GenBank/DDBJ databases">
        <title>Genomic Encyclopedia of Type Strains, Phase IV (KMG-IV): sequencing the most valuable type-strain genomes for metagenomic binning, comparative biology and taxonomic classification.</title>
        <authorList>
            <person name="Goeker M."/>
        </authorList>
    </citation>
    <scope>NUCLEOTIDE SEQUENCE [LARGE SCALE GENOMIC DNA]</scope>
    <source>
        <strain evidence="2 3">DSM 44197</strain>
    </source>
</reference>
<dbReference type="InterPro" id="IPR053918">
    <property type="entry name" value="DUF6980"/>
</dbReference>
<feature type="domain" description="DUF6980" evidence="1">
    <location>
        <begin position="8"/>
        <end position="103"/>
    </location>
</feature>
<evidence type="ECO:0000259" key="1">
    <source>
        <dbReference type="Pfam" id="PF22400"/>
    </source>
</evidence>
<dbReference type="AlphaFoldDB" id="A0A7W3LTG0"/>
<keyword evidence="3" id="KW-1185">Reference proteome</keyword>
<dbReference type="RefSeq" id="WP_067830539.1">
    <property type="nucleotide sequence ID" value="NZ_BAAALP010000001.1"/>
</dbReference>
<dbReference type="Pfam" id="PF22400">
    <property type="entry name" value="DUF6980"/>
    <property type="match status" value="1"/>
</dbReference>
<organism evidence="2 3">
    <name type="scientific">Actinomadura namibiensis</name>
    <dbReference type="NCBI Taxonomy" id="182080"/>
    <lineage>
        <taxon>Bacteria</taxon>
        <taxon>Bacillati</taxon>
        <taxon>Actinomycetota</taxon>
        <taxon>Actinomycetes</taxon>
        <taxon>Streptosporangiales</taxon>
        <taxon>Thermomonosporaceae</taxon>
        <taxon>Actinomadura</taxon>
    </lineage>
</organism>
<evidence type="ECO:0000313" key="3">
    <source>
        <dbReference type="Proteomes" id="UP000572680"/>
    </source>
</evidence>
<evidence type="ECO:0000313" key="2">
    <source>
        <dbReference type="EMBL" id="MBA8954001.1"/>
    </source>
</evidence>
<accession>A0A7W3LTG0</accession>
<gene>
    <name evidence="2" type="ORF">HNR61_005655</name>
</gene>
<comment type="caution">
    <text evidence="2">The sequence shown here is derived from an EMBL/GenBank/DDBJ whole genome shotgun (WGS) entry which is preliminary data.</text>
</comment>
<proteinExistence type="predicted"/>
<dbReference type="Proteomes" id="UP000572680">
    <property type="component" value="Unassembled WGS sequence"/>
</dbReference>
<dbReference type="EMBL" id="JACJIA010000008">
    <property type="protein sequence ID" value="MBA8954001.1"/>
    <property type="molecule type" value="Genomic_DNA"/>
</dbReference>